<dbReference type="InterPro" id="IPR036770">
    <property type="entry name" value="Ankyrin_rpt-contain_sf"/>
</dbReference>
<dbReference type="Gene3D" id="1.25.40.20">
    <property type="entry name" value="Ankyrin repeat-containing domain"/>
    <property type="match status" value="3"/>
</dbReference>
<keyword evidence="5" id="KW-1185">Reference proteome</keyword>
<dbReference type="AlphaFoldDB" id="A0A267DTY5"/>
<dbReference type="SUPFAM" id="SSF48403">
    <property type="entry name" value="Ankyrin repeat"/>
    <property type="match status" value="2"/>
</dbReference>
<evidence type="ECO:0000256" key="1">
    <source>
        <dbReference type="ARBA" id="ARBA00022737"/>
    </source>
</evidence>
<dbReference type="PANTHER" id="PTHR24201:SF15">
    <property type="entry name" value="ANKYRIN REPEAT DOMAIN-CONTAINING PROTEIN 66"/>
    <property type="match status" value="1"/>
</dbReference>
<organism evidence="4 5">
    <name type="scientific">Macrostomum lignano</name>
    <dbReference type="NCBI Taxonomy" id="282301"/>
    <lineage>
        <taxon>Eukaryota</taxon>
        <taxon>Metazoa</taxon>
        <taxon>Spiralia</taxon>
        <taxon>Lophotrochozoa</taxon>
        <taxon>Platyhelminthes</taxon>
        <taxon>Rhabditophora</taxon>
        <taxon>Macrostomorpha</taxon>
        <taxon>Macrostomida</taxon>
        <taxon>Macrostomidae</taxon>
        <taxon>Macrostomum</taxon>
    </lineage>
</organism>
<dbReference type="Proteomes" id="UP000215902">
    <property type="component" value="Unassembled WGS sequence"/>
</dbReference>
<name>A0A267DTY5_9PLAT</name>
<dbReference type="Pfam" id="PF00023">
    <property type="entry name" value="Ank"/>
    <property type="match status" value="1"/>
</dbReference>
<reference evidence="4 5" key="1">
    <citation type="submission" date="2017-06" db="EMBL/GenBank/DDBJ databases">
        <title>A platform for efficient transgenesis in Macrostomum lignano, a flatworm model organism for stem cell research.</title>
        <authorList>
            <person name="Berezikov E."/>
        </authorList>
    </citation>
    <scope>NUCLEOTIDE SEQUENCE [LARGE SCALE GENOMIC DNA]</scope>
    <source>
        <strain evidence="4">DV1</strain>
        <tissue evidence="4">Whole organism</tissue>
    </source>
</reference>
<evidence type="ECO:0000256" key="3">
    <source>
        <dbReference type="PROSITE-ProRule" id="PRU00023"/>
    </source>
</evidence>
<feature type="repeat" description="ANK" evidence="3">
    <location>
        <begin position="273"/>
        <end position="305"/>
    </location>
</feature>
<evidence type="ECO:0000313" key="5">
    <source>
        <dbReference type="Proteomes" id="UP000215902"/>
    </source>
</evidence>
<evidence type="ECO:0000256" key="2">
    <source>
        <dbReference type="ARBA" id="ARBA00023043"/>
    </source>
</evidence>
<evidence type="ECO:0000313" key="4">
    <source>
        <dbReference type="EMBL" id="PAA52049.1"/>
    </source>
</evidence>
<dbReference type="OrthoDB" id="424503at2759"/>
<dbReference type="InterPro" id="IPR002110">
    <property type="entry name" value="Ankyrin_rpt"/>
</dbReference>
<dbReference type="PROSITE" id="PS50088">
    <property type="entry name" value="ANK_REPEAT"/>
    <property type="match status" value="2"/>
</dbReference>
<comment type="caution">
    <text evidence="4">The sequence shown here is derived from an EMBL/GenBank/DDBJ whole genome shotgun (WGS) entry which is preliminary data.</text>
</comment>
<dbReference type="PANTHER" id="PTHR24201">
    <property type="entry name" value="ANK_REP_REGION DOMAIN-CONTAINING PROTEIN"/>
    <property type="match status" value="1"/>
</dbReference>
<keyword evidence="1" id="KW-0677">Repeat</keyword>
<proteinExistence type="predicted"/>
<sequence length="403" mass="44361">MATSNPSIANDRAAMQTLAHLICRANFGEVRRLATHQLATATDAAHQTVLMLVADAPDTSVMTEKCIMYLFELGADPLASDDAGDTAAHLTSRRDHLRLLTLLPFNAKWLPNHSGATPLMEAARTGSWRCAKHLLHLLRQPIFNEFEKFGNSKRLQLLEMKDRRGQTAMDLARFNGHSELARDINREIRLVLKAGFISGLTFQEKSNRKALKRLADASNSLGLQKAATRGSCDLPEKSGATGLMWAAFNSKCCDEELWQQLLRLSDPTCSNMWSRSCLHYAAQGGNSAAASALLAAGASPNARDRFGSTPLMVAAREAPAANAAAVCRVLLDAGSDWSLRDGWGRTALDSAREKGRSELVELLLRFGQKLLNTENSTCKRDMNSYWFLAKIKATLLKRNWDFS</sequence>
<feature type="repeat" description="ANK" evidence="3">
    <location>
        <begin position="306"/>
        <end position="342"/>
    </location>
</feature>
<accession>A0A267DTY5</accession>
<dbReference type="InterPro" id="IPR050776">
    <property type="entry name" value="Ank_Repeat/CDKN_Inhibitor"/>
</dbReference>
<dbReference type="Pfam" id="PF12796">
    <property type="entry name" value="Ank_2"/>
    <property type="match status" value="1"/>
</dbReference>
<dbReference type="PROSITE" id="PS50297">
    <property type="entry name" value="ANK_REP_REGION"/>
    <property type="match status" value="1"/>
</dbReference>
<protein>
    <recommendedName>
        <fullName evidence="6">ANK_REP_REGION domain-containing protein</fullName>
    </recommendedName>
</protein>
<dbReference type="EMBL" id="NIVC01003309">
    <property type="protein sequence ID" value="PAA52049.1"/>
    <property type="molecule type" value="Genomic_DNA"/>
</dbReference>
<dbReference type="SMART" id="SM00248">
    <property type="entry name" value="ANK"/>
    <property type="match status" value="6"/>
</dbReference>
<evidence type="ECO:0008006" key="6">
    <source>
        <dbReference type="Google" id="ProtNLM"/>
    </source>
</evidence>
<gene>
    <name evidence="4" type="ORF">BOX15_Mlig001297g1</name>
</gene>
<keyword evidence="2 3" id="KW-0040">ANK repeat</keyword>
<dbReference type="STRING" id="282301.A0A267DTY5"/>